<name>A0A5F1ZSH2_9LEPT</name>
<evidence type="ECO:0000313" key="5">
    <source>
        <dbReference type="Proteomes" id="UP000297946"/>
    </source>
</evidence>
<dbReference type="Gene3D" id="3.40.30.10">
    <property type="entry name" value="Glutaredoxin"/>
    <property type="match status" value="1"/>
</dbReference>
<reference evidence="3" key="1">
    <citation type="submission" date="2018-10" db="EMBL/GenBank/DDBJ databases">
        <authorList>
            <person name="Vincent A.T."/>
            <person name="Schiettekatte O."/>
            <person name="Bourhy P."/>
            <person name="Veyrier F.J."/>
            <person name="Picardeau M."/>
        </authorList>
    </citation>
    <scope>NUCLEOTIDE SEQUENCE</scope>
    <source>
        <strain evidence="3">201702690</strain>
    </source>
</reference>
<dbReference type="PROSITE" id="PS51352">
    <property type="entry name" value="THIOREDOXIN_2"/>
    <property type="match status" value="1"/>
</dbReference>
<dbReference type="OrthoDB" id="325655at2"/>
<dbReference type="RefSeq" id="WP_135646691.1">
    <property type="nucleotide sequence ID" value="NZ_RQER01000005.1"/>
</dbReference>
<evidence type="ECO:0000313" key="4">
    <source>
        <dbReference type="Proteomes" id="UP000297273"/>
    </source>
</evidence>
<dbReference type="InterPro" id="IPR036249">
    <property type="entry name" value="Thioredoxin-like_sf"/>
</dbReference>
<keyword evidence="4" id="KW-1185">Reference proteome</keyword>
<comment type="caution">
    <text evidence="2">The sequence shown here is derived from an EMBL/GenBank/DDBJ whole genome shotgun (WGS) entry which is preliminary data.</text>
</comment>
<dbReference type="Proteomes" id="UP000297946">
    <property type="component" value="Unassembled WGS sequence"/>
</dbReference>
<evidence type="ECO:0000313" key="2">
    <source>
        <dbReference type="EMBL" id="TGK01896.1"/>
    </source>
</evidence>
<accession>A0A5F1ZSH2</accession>
<sequence length="192" mass="21755">MESNRWKFSLLGTIAIIPLLFLLSPKDPEMILAEKEVPNEILFLGQKKESVSLKNILTGKQTLLYFGSFDSPETNQKDLQKFLTHFQESAPLGAQFVFITLAPNKDHYKNLKNLFGDLGEKIIFLSPNGPSAGMELARAFGIQSYIIPEIERMRYQPALIWVDDSPKIRGIFPHFAEHPDSINIPELLVQAK</sequence>
<dbReference type="InterPro" id="IPR013766">
    <property type="entry name" value="Thioredoxin_domain"/>
</dbReference>
<proteinExistence type="predicted"/>
<gene>
    <name evidence="2" type="ORF">EHO57_08875</name>
    <name evidence="3" type="ORF">EHQ53_15635</name>
</gene>
<dbReference type="AlphaFoldDB" id="A0A5F1ZSH2"/>
<evidence type="ECO:0000259" key="1">
    <source>
        <dbReference type="PROSITE" id="PS51352"/>
    </source>
</evidence>
<dbReference type="EMBL" id="RQGC01000012">
    <property type="protein sequence ID" value="TGL39501.1"/>
    <property type="molecule type" value="Genomic_DNA"/>
</dbReference>
<dbReference type="EMBL" id="RQER01000005">
    <property type="protein sequence ID" value="TGK01896.1"/>
    <property type="molecule type" value="Genomic_DNA"/>
</dbReference>
<reference evidence="4 5" key="2">
    <citation type="journal article" date="2019" name="PLoS Negl. Trop. Dis.">
        <title>Revisiting the worldwide diversity of Leptospira species in the environment.</title>
        <authorList>
            <person name="Vincent A.T."/>
            <person name="Schiettekatte O."/>
            <person name="Bourhy P."/>
            <person name="Veyrier F.J."/>
            <person name="Picardeau M."/>
        </authorList>
    </citation>
    <scope>NUCLEOTIDE SEQUENCE [LARGE SCALE GENOMIC DNA]</scope>
    <source>
        <strain evidence="4">201702690</strain>
        <strain evidence="2 5">SSW18</strain>
    </source>
</reference>
<evidence type="ECO:0000313" key="3">
    <source>
        <dbReference type="EMBL" id="TGL39501.1"/>
    </source>
</evidence>
<feature type="domain" description="Thioredoxin" evidence="1">
    <location>
        <begin position="42"/>
        <end position="192"/>
    </location>
</feature>
<organism evidence="2 5">
    <name type="scientific">Leptospira langatensis</name>
    <dbReference type="NCBI Taxonomy" id="2484983"/>
    <lineage>
        <taxon>Bacteria</taxon>
        <taxon>Pseudomonadati</taxon>
        <taxon>Spirochaetota</taxon>
        <taxon>Spirochaetia</taxon>
        <taxon>Leptospirales</taxon>
        <taxon>Leptospiraceae</taxon>
        <taxon>Leptospira</taxon>
    </lineage>
</organism>
<dbReference type="SUPFAM" id="SSF52833">
    <property type="entry name" value="Thioredoxin-like"/>
    <property type="match status" value="1"/>
</dbReference>
<protein>
    <recommendedName>
        <fullName evidence="1">Thioredoxin domain-containing protein</fullName>
    </recommendedName>
</protein>
<dbReference type="Proteomes" id="UP000297273">
    <property type="component" value="Unassembled WGS sequence"/>
</dbReference>